<gene>
    <name evidence="1" type="ORF">DICVIV_12282</name>
</gene>
<protein>
    <submittedName>
        <fullName evidence="1">Uncharacterized protein</fullName>
    </submittedName>
</protein>
<name>A0A0D8XAZ5_DICVI</name>
<dbReference type="OrthoDB" id="5821209at2759"/>
<reference evidence="1 2" key="1">
    <citation type="submission" date="2013-11" db="EMBL/GenBank/DDBJ databases">
        <title>Draft genome of the bovine lungworm Dictyocaulus viviparus.</title>
        <authorList>
            <person name="Mitreva M."/>
        </authorList>
    </citation>
    <scope>NUCLEOTIDE SEQUENCE [LARGE SCALE GENOMIC DNA]</scope>
    <source>
        <strain evidence="1 2">HannoverDv2000</strain>
    </source>
</reference>
<dbReference type="AlphaFoldDB" id="A0A0D8XAZ5"/>
<sequence length="347" mass="38638">MGSTSPVMKSMKSVDILADVSPQNGRLIAEEEWTSKLFGERGLLSGIFRILDQQRKSSQFTPKDSSTRIDSNSFDFKKIVDALLMGPSDGEFENPLPELPEFLGLCDRLSCGDIYKAIDNFRRSELFSNFQIALSLIHDPNGWETIGNLLSNPELISQFTAGTEMGKFLGSALGQAKKNKAHGGLFQAKEKNSKLTPEDGDFGTEFIDGEEKLPKVDFSIDQTGETDNVDYYEQVNIDVVTPVEAIRSTETTTQRTKTSEAALPEVSFSIDGDDSDSENENSLIEIHAIQSSTTKEANFHIISILGHHLQQRQVPLRYQNLQLLHDKPLEITERIVITMQCIIMTNA</sequence>
<reference evidence="2" key="2">
    <citation type="journal article" date="2016" name="Sci. Rep.">
        <title>Dictyocaulus viviparus genome, variome and transcriptome elucidate lungworm biology and support future intervention.</title>
        <authorList>
            <person name="McNulty S.N."/>
            <person name="Strube C."/>
            <person name="Rosa B.A."/>
            <person name="Martin J.C."/>
            <person name="Tyagi R."/>
            <person name="Choi Y.J."/>
            <person name="Wang Q."/>
            <person name="Hallsworth Pepin K."/>
            <person name="Zhang X."/>
            <person name="Ozersky P."/>
            <person name="Wilson R.K."/>
            <person name="Sternberg P.W."/>
            <person name="Gasser R.B."/>
            <person name="Mitreva M."/>
        </authorList>
    </citation>
    <scope>NUCLEOTIDE SEQUENCE [LARGE SCALE GENOMIC DNA]</scope>
    <source>
        <strain evidence="2">HannoverDv2000</strain>
    </source>
</reference>
<evidence type="ECO:0000313" key="1">
    <source>
        <dbReference type="EMBL" id="KJH41738.1"/>
    </source>
</evidence>
<evidence type="ECO:0000313" key="2">
    <source>
        <dbReference type="Proteomes" id="UP000053766"/>
    </source>
</evidence>
<dbReference type="EMBL" id="KN716769">
    <property type="protein sequence ID" value="KJH41738.1"/>
    <property type="molecule type" value="Genomic_DNA"/>
</dbReference>
<proteinExistence type="predicted"/>
<organism evidence="1 2">
    <name type="scientific">Dictyocaulus viviparus</name>
    <name type="common">Bovine lungworm</name>
    <dbReference type="NCBI Taxonomy" id="29172"/>
    <lineage>
        <taxon>Eukaryota</taxon>
        <taxon>Metazoa</taxon>
        <taxon>Ecdysozoa</taxon>
        <taxon>Nematoda</taxon>
        <taxon>Chromadorea</taxon>
        <taxon>Rhabditida</taxon>
        <taxon>Rhabditina</taxon>
        <taxon>Rhabditomorpha</taxon>
        <taxon>Strongyloidea</taxon>
        <taxon>Metastrongylidae</taxon>
        <taxon>Dictyocaulus</taxon>
    </lineage>
</organism>
<dbReference type="Proteomes" id="UP000053766">
    <property type="component" value="Unassembled WGS sequence"/>
</dbReference>
<accession>A0A0D8XAZ5</accession>
<keyword evidence="2" id="KW-1185">Reference proteome</keyword>